<comment type="caution">
    <text evidence="2">The sequence shown here is derived from an EMBL/GenBank/DDBJ whole genome shotgun (WGS) entry which is preliminary data.</text>
</comment>
<evidence type="ECO:0000313" key="2">
    <source>
        <dbReference type="EMBL" id="OPJ90320.1"/>
    </source>
</evidence>
<feature type="region of interest" description="Disordered" evidence="1">
    <location>
        <begin position="31"/>
        <end position="57"/>
    </location>
</feature>
<feature type="compositionally biased region" description="Basic and acidic residues" evidence="1">
    <location>
        <begin position="46"/>
        <end position="57"/>
    </location>
</feature>
<dbReference type="EMBL" id="LSYS01000355">
    <property type="protein sequence ID" value="OPJ90320.1"/>
    <property type="molecule type" value="Genomic_DNA"/>
</dbReference>
<reference evidence="2 3" key="1">
    <citation type="submission" date="2016-02" db="EMBL/GenBank/DDBJ databases">
        <title>Band-tailed pigeon sequencing and assembly.</title>
        <authorList>
            <person name="Soares A.E."/>
            <person name="Novak B.J."/>
            <person name="Rice E.S."/>
            <person name="O'Connell B."/>
            <person name="Chang D."/>
            <person name="Weber S."/>
            <person name="Shapiro B."/>
        </authorList>
    </citation>
    <scope>NUCLEOTIDE SEQUENCE [LARGE SCALE GENOMIC DNA]</scope>
    <source>
        <strain evidence="2">BTP2013</strain>
        <tissue evidence="2">Blood</tissue>
    </source>
</reference>
<sequence>MLPRLFRLQKINQPAWAMVCCRRSTDARKCRNTSSDAMDDGLGTRASREGEKEGKNENWKLKTSSDINKCKKGFKDLLFPECYSE</sequence>
<evidence type="ECO:0000313" key="3">
    <source>
        <dbReference type="Proteomes" id="UP000190648"/>
    </source>
</evidence>
<organism evidence="2 3">
    <name type="scientific">Patagioenas fasciata monilis</name>
    <dbReference type="NCBI Taxonomy" id="372326"/>
    <lineage>
        <taxon>Eukaryota</taxon>
        <taxon>Metazoa</taxon>
        <taxon>Chordata</taxon>
        <taxon>Craniata</taxon>
        <taxon>Vertebrata</taxon>
        <taxon>Euteleostomi</taxon>
        <taxon>Archelosauria</taxon>
        <taxon>Archosauria</taxon>
        <taxon>Dinosauria</taxon>
        <taxon>Saurischia</taxon>
        <taxon>Theropoda</taxon>
        <taxon>Coelurosauria</taxon>
        <taxon>Aves</taxon>
        <taxon>Neognathae</taxon>
        <taxon>Neoaves</taxon>
        <taxon>Columbimorphae</taxon>
        <taxon>Columbiformes</taxon>
        <taxon>Columbidae</taxon>
        <taxon>Patagioenas</taxon>
    </lineage>
</organism>
<protein>
    <submittedName>
        <fullName evidence="2">Uncharacterized protein</fullName>
    </submittedName>
</protein>
<dbReference type="Proteomes" id="UP000190648">
    <property type="component" value="Unassembled WGS sequence"/>
</dbReference>
<gene>
    <name evidence="2" type="ORF">AV530_010127</name>
</gene>
<dbReference type="AlphaFoldDB" id="A0A1V4L0S9"/>
<proteinExistence type="predicted"/>
<evidence type="ECO:0000256" key="1">
    <source>
        <dbReference type="SAM" id="MobiDB-lite"/>
    </source>
</evidence>
<accession>A0A1V4L0S9</accession>
<name>A0A1V4L0S9_PATFA</name>
<keyword evidence="3" id="KW-1185">Reference proteome</keyword>